<feature type="region of interest" description="Disordered" evidence="1">
    <location>
        <begin position="113"/>
        <end position="188"/>
    </location>
</feature>
<dbReference type="PANTHER" id="PTHR38687">
    <property type="entry name" value="CELL DIVISION PROTEIN DEDD-RELATED"/>
    <property type="match status" value="1"/>
</dbReference>
<dbReference type="InterPro" id="IPR007730">
    <property type="entry name" value="SPOR-like_dom"/>
</dbReference>
<feature type="transmembrane region" description="Helical" evidence="2">
    <location>
        <begin position="32"/>
        <end position="51"/>
    </location>
</feature>
<dbReference type="InterPro" id="IPR036680">
    <property type="entry name" value="SPOR-like_sf"/>
</dbReference>
<dbReference type="PANTHER" id="PTHR38687:SF1">
    <property type="entry name" value="CELL DIVISION PROTEIN DEDD"/>
    <property type="match status" value="1"/>
</dbReference>
<keyword evidence="5" id="KW-1185">Reference proteome</keyword>
<gene>
    <name evidence="4" type="ORF">FIM25_07640</name>
</gene>
<proteinExistence type="predicted"/>
<dbReference type="Pfam" id="PF05036">
    <property type="entry name" value="SPOR"/>
    <property type="match status" value="1"/>
</dbReference>
<dbReference type="AlphaFoldDB" id="A0A5Q4VB55"/>
<evidence type="ECO:0000313" key="5">
    <source>
        <dbReference type="Proteomes" id="UP000321899"/>
    </source>
</evidence>
<feature type="compositionally biased region" description="Basic and acidic residues" evidence="1">
    <location>
        <begin position="12"/>
        <end position="22"/>
    </location>
</feature>
<feature type="compositionally biased region" description="Polar residues" evidence="1">
    <location>
        <begin position="172"/>
        <end position="184"/>
    </location>
</feature>
<sequence>MREGAEGMSRNSQKEEKKEGRQPLEISKNREWMLFVFFVSVSMFVLGIMVGRGTSPVTFDIPDMEARLQTFFAKEQQRPVNEVPELTFFESLKHTEVLQLEDLPVKMPRFDGDKEPMPPQPLMMAESASFRTPAKPEESPSAQRESRDMEPLSARIAPVAQKPEEKTLPAVSRQQARTSATPLSSPVPGNEAYTIQVAAMKNPEDAARMVQQFREQAFDAYVVAGTDEVGGIWYRVRVGRFVSRDAARPVLGRLESERVNGFVLRMD</sequence>
<comment type="caution">
    <text evidence="4">The sequence shown here is derived from an EMBL/GenBank/DDBJ whole genome shotgun (WGS) entry which is preliminary data.</text>
</comment>
<evidence type="ECO:0000256" key="1">
    <source>
        <dbReference type="SAM" id="MobiDB-lite"/>
    </source>
</evidence>
<dbReference type="SUPFAM" id="SSF110997">
    <property type="entry name" value="Sporulation related repeat"/>
    <property type="match status" value="1"/>
</dbReference>
<dbReference type="PROSITE" id="PS51724">
    <property type="entry name" value="SPOR"/>
    <property type="match status" value="1"/>
</dbReference>
<dbReference type="OrthoDB" id="5422687at2"/>
<dbReference type="EMBL" id="VDMB01000007">
    <property type="protein sequence ID" value="TYT74984.1"/>
    <property type="molecule type" value="Genomic_DNA"/>
</dbReference>
<keyword evidence="2" id="KW-0472">Membrane</keyword>
<feature type="region of interest" description="Disordered" evidence="1">
    <location>
        <begin position="1"/>
        <end position="22"/>
    </location>
</feature>
<feature type="compositionally biased region" description="Basic and acidic residues" evidence="1">
    <location>
        <begin position="134"/>
        <end position="150"/>
    </location>
</feature>
<dbReference type="GO" id="GO:0032153">
    <property type="term" value="C:cell division site"/>
    <property type="evidence" value="ECO:0007669"/>
    <property type="project" value="TreeGrafter"/>
</dbReference>
<dbReference type="GO" id="GO:0032506">
    <property type="term" value="P:cytokinetic process"/>
    <property type="evidence" value="ECO:0007669"/>
    <property type="project" value="TreeGrafter"/>
</dbReference>
<dbReference type="Gene3D" id="3.30.70.1070">
    <property type="entry name" value="Sporulation related repeat"/>
    <property type="match status" value="1"/>
</dbReference>
<dbReference type="GO" id="GO:0042834">
    <property type="term" value="F:peptidoglycan binding"/>
    <property type="evidence" value="ECO:0007669"/>
    <property type="project" value="InterPro"/>
</dbReference>
<feature type="domain" description="SPOR" evidence="3">
    <location>
        <begin position="187"/>
        <end position="266"/>
    </location>
</feature>
<evidence type="ECO:0000256" key="2">
    <source>
        <dbReference type="SAM" id="Phobius"/>
    </source>
</evidence>
<dbReference type="InterPro" id="IPR052521">
    <property type="entry name" value="Cell_div_SPOR-domain"/>
</dbReference>
<dbReference type="GO" id="GO:0030428">
    <property type="term" value="C:cell septum"/>
    <property type="evidence" value="ECO:0007669"/>
    <property type="project" value="TreeGrafter"/>
</dbReference>
<dbReference type="Proteomes" id="UP000321899">
    <property type="component" value="Unassembled WGS sequence"/>
</dbReference>
<keyword evidence="2" id="KW-1133">Transmembrane helix</keyword>
<keyword evidence="2" id="KW-0812">Transmembrane</keyword>
<accession>A0A5Q4VB55</accession>
<protein>
    <submittedName>
        <fullName evidence="4">SPOR domain-containing protein</fullName>
    </submittedName>
</protein>
<organism evidence="4 5">
    <name type="scientific">Desulfobotulus mexicanus</name>
    <dbReference type="NCBI Taxonomy" id="2586642"/>
    <lineage>
        <taxon>Bacteria</taxon>
        <taxon>Pseudomonadati</taxon>
        <taxon>Thermodesulfobacteriota</taxon>
        <taxon>Desulfobacteria</taxon>
        <taxon>Desulfobacterales</taxon>
        <taxon>Desulfobacteraceae</taxon>
        <taxon>Desulfobotulus</taxon>
    </lineage>
</organism>
<evidence type="ECO:0000313" key="4">
    <source>
        <dbReference type="EMBL" id="TYT74984.1"/>
    </source>
</evidence>
<reference evidence="4 5" key="1">
    <citation type="submission" date="2019-06" db="EMBL/GenBank/DDBJ databases">
        <title>Desulfobotulus mexicanus sp. nov., a novel sulfate-reducing bacterium isolated from the sediment of an alkaline crater lake in Mexico.</title>
        <authorList>
            <person name="Hirschler-Rea A."/>
        </authorList>
    </citation>
    <scope>NUCLEOTIDE SEQUENCE [LARGE SCALE GENOMIC DNA]</scope>
    <source>
        <strain evidence="4 5">PAR22N</strain>
    </source>
</reference>
<evidence type="ECO:0000259" key="3">
    <source>
        <dbReference type="PROSITE" id="PS51724"/>
    </source>
</evidence>
<name>A0A5Q4VB55_9BACT</name>